<evidence type="ECO:0000259" key="2">
    <source>
        <dbReference type="Pfam" id="PF13635"/>
    </source>
</evidence>
<dbReference type="InterPro" id="IPR025420">
    <property type="entry name" value="DUF4143"/>
</dbReference>
<dbReference type="EMBL" id="MNQU01000333">
    <property type="protein sequence ID" value="OKZ28761.1"/>
    <property type="molecule type" value="Genomic_DNA"/>
</dbReference>
<dbReference type="Proteomes" id="UP000186549">
    <property type="component" value="Unassembled WGS sequence"/>
</dbReference>
<feature type="domain" description="DUF4143" evidence="2">
    <location>
        <begin position="225"/>
        <end position="368"/>
    </location>
</feature>
<dbReference type="Pfam" id="PF13635">
    <property type="entry name" value="DUF4143"/>
    <property type="match status" value="1"/>
</dbReference>
<accession>A0A1Q6HQ57</accession>
<dbReference type="InterPro" id="IPR027417">
    <property type="entry name" value="P-loop_NTPase"/>
</dbReference>
<dbReference type="InterPro" id="IPR041682">
    <property type="entry name" value="AAA_14"/>
</dbReference>
<reference evidence="3 4" key="1">
    <citation type="journal article" date="2016" name="Nat. Biotechnol.">
        <title>Measurement of bacterial replication rates in microbial communities.</title>
        <authorList>
            <person name="Brown C.T."/>
            <person name="Olm M.R."/>
            <person name="Thomas B.C."/>
            <person name="Banfield J.F."/>
        </authorList>
    </citation>
    <scope>NUCLEOTIDE SEQUENCE [LARGE SCALE GENOMIC DNA]</scope>
    <source>
        <strain evidence="3">45_41</strain>
    </source>
</reference>
<dbReference type="PANTHER" id="PTHR33295">
    <property type="entry name" value="ATPASE"/>
    <property type="match status" value="1"/>
</dbReference>
<evidence type="ECO:0000259" key="1">
    <source>
        <dbReference type="Pfam" id="PF13173"/>
    </source>
</evidence>
<dbReference type="PANTHER" id="PTHR33295:SF8">
    <property type="entry name" value="AAA+ ATPASE DOMAIN-CONTAINING PROTEIN"/>
    <property type="match status" value="1"/>
</dbReference>
<gene>
    <name evidence="3" type="ORF">BHV79_17970</name>
</gene>
<dbReference type="AlphaFoldDB" id="A0A1Q6HQ57"/>
<protein>
    <submittedName>
        <fullName evidence="3">ATPase</fullName>
    </submittedName>
</protein>
<sequence length="434" mass="50473">MDKLYIKSQIAMRQAESPTDLLPREKPLPVGEGKIVIIPGVRRCGKSSRMEIVINDLLREGVTHERFLWVSFDDERLIQMTSGELNMIIEAYMEMYPEIKMSDVYIFFDEIQLIDGWEYFVMRLYKHYTKNIYISGSNASMLSTELKTALRGWPEEEETLPLSFREYCRFKNIDTGNLLEQNLAKIRNAFLDYNDEGGFPEVVLTENPIRKAKTLQSYFDTMLLKDLAEHYEISNIEVLRYFLKRIMSNLTKPTSIRGIHGDIKSRGLKISKDTLYDWVDYACNIFLFIRIPNYSRSLQKTENSLPKYYCIDNGMRDAVLLPQSNDNGKKLENTVLLQLYRMLSPMDKIFYFSGNGECDFVVQRGIEISQLIQVSWNIDDEETRTREINGLVEASDATGCNSLYIITADTYMELSTPDGRNIHVVPAWRWLLNL</sequence>
<feature type="domain" description="AAA" evidence="1">
    <location>
        <begin position="34"/>
        <end position="168"/>
    </location>
</feature>
<dbReference type="Pfam" id="PF13173">
    <property type="entry name" value="AAA_14"/>
    <property type="match status" value="1"/>
</dbReference>
<name>A0A1Q6HQ57_BACUN</name>
<proteinExistence type="predicted"/>
<evidence type="ECO:0000313" key="4">
    <source>
        <dbReference type="Proteomes" id="UP000186549"/>
    </source>
</evidence>
<organism evidence="3 4">
    <name type="scientific">Bacteroides uniformis</name>
    <dbReference type="NCBI Taxonomy" id="820"/>
    <lineage>
        <taxon>Bacteria</taxon>
        <taxon>Pseudomonadati</taxon>
        <taxon>Bacteroidota</taxon>
        <taxon>Bacteroidia</taxon>
        <taxon>Bacteroidales</taxon>
        <taxon>Bacteroidaceae</taxon>
        <taxon>Bacteroides</taxon>
    </lineage>
</organism>
<comment type="caution">
    <text evidence="3">The sequence shown here is derived from an EMBL/GenBank/DDBJ whole genome shotgun (WGS) entry which is preliminary data.</text>
</comment>
<dbReference type="SUPFAM" id="SSF52540">
    <property type="entry name" value="P-loop containing nucleoside triphosphate hydrolases"/>
    <property type="match status" value="1"/>
</dbReference>
<evidence type="ECO:0000313" key="3">
    <source>
        <dbReference type="EMBL" id="OKZ28761.1"/>
    </source>
</evidence>